<evidence type="ECO:0000313" key="1">
    <source>
        <dbReference type="EMBL" id="CAG8583217.1"/>
    </source>
</evidence>
<sequence>PERIQTSFESGHFHSHSNMPQHEQSYSSSRQLRNAIQVLMATPTHPHSMVSRPMHHPYQHPVYRQNDRVDPATELLAEKSAGGEHNDGDAEGARLDTGGKIGMILSVSIVKIGGKTLSEPEE</sequence>
<dbReference type="Proteomes" id="UP000789366">
    <property type="component" value="Unassembled WGS sequence"/>
</dbReference>
<keyword evidence="2" id="KW-1185">Reference proteome</keyword>
<proteinExistence type="predicted"/>
<feature type="non-terminal residue" evidence="1">
    <location>
        <position position="1"/>
    </location>
</feature>
<protein>
    <submittedName>
        <fullName evidence="1">6734_t:CDS:1</fullName>
    </submittedName>
</protein>
<reference evidence="1" key="1">
    <citation type="submission" date="2021-06" db="EMBL/GenBank/DDBJ databases">
        <authorList>
            <person name="Kallberg Y."/>
            <person name="Tangrot J."/>
            <person name="Rosling A."/>
        </authorList>
    </citation>
    <scope>NUCLEOTIDE SEQUENCE</scope>
    <source>
        <strain evidence="1">28 12/20/2015</strain>
    </source>
</reference>
<name>A0ACA9MFA5_9GLOM</name>
<dbReference type="EMBL" id="CAJVPW010007636">
    <property type="protein sequence ID" value="CAG8583217.1"/>
    <property type="molecule type" value="Genomic_DNA"/>
</dbReference>
<comment type="caution">
    <text evidence="1">The sequence shown here is derived from an EMBL/GenBank/DDBJ whole genome shotgun (WGS) entry which is preliminary data.</text>
</comment>
<evidence type="ECO:0000313" key="2">
    <source>
        <dbReference type="Proteomes" id="UP000789366"/>
    </source>
</evidence>
<accession>A0ACA9MFA5</accession>
<organism evidence="1 2">
    <name type="scientific">Cetraspora pellucida</name>
    <dbReference type="NCBI Taxonomy" id="1433469"/>
    <lineage>
        <taxon>Eukaryota</taxon>
        <taxon>Fungi</taxon>
        <taxon>Fungi incertae sedis</taxon>
        <taxon>Mucoromycota</taxon>
        <taxon>Glomeromycotina</taxon>
        <taxon>Glomeromycetes</taxon>
        <taxon>Diversisporales</taxon>
        <taxon>Gigasporaceae</taxon>
        <taxon>Cetraspora</taxon>
    </lineage>
</organism>
<gene>
    <name evidence="1" type="ORF">SPELUC_LOCUS6448</name>
</gene>